<dbReference type="RefSeq" id="WP_128947129.1">
    <property type="nucleotide sequence ID" value="NZ_LBJM01000089.1"/>
</dbReference>
<comment type="caution">
    <text evidence="1">The sequence shown here is derived from an EMBL/GenBank/DDBJ whole genome shotgun (WGS) entry which is preliminary data.</text>
</comment>
<name>A0A4Q0S9G1_9BRAD</name>
<accession>A0A4Q0S9G1</accession>
<dbReference type="Proteomes" id="UP000290565">
    <property type="component" value="Unassembled WGS sequence"/>
</dbReference>
<evidence type="ECO:0000313" key="2">
    <source>
        <dbReference type="Proteomes" id="UP000290565"/>
    </source>
</evidence>
<gene>
    <name evidence="1" type="ORF">XH94_32540</name>
</gene>
<dbReference type="EMBL" id="LBJM01000089">
    <property type="protein sequence ID" value="RXH31995.1"/>
    <property type="molecule type" value="Genomic_DNA"/>
</dbReference>
<protein>
    <submittedName>
        <fullName evidence="1">Uncharacterized protein</fullName>
    </submittedName>
</protein>
<sequence>MSEEAGADKIDCGTRRVLSKATQRDVVMRTEIRRIAEIESAVRFLASIEPVGESDIAAHFGMSMLEAGRLLDAMVRDRQIPTSARQRPTWIEQELSRSRTIPRTPTSTTHLCTLAAAGWILEPGAIWSASFDELRARHWYDEKFRAARQELRRATAAGEVELRCPGRGVIPREDCLGYRHPETGRWWDPLLDPEVVIDIKQLRNRWPERPKADLANSAAAPSTDPALAHSVPADMDASLDSLIVRSPKREMMVQMAKLVKADAQGRSPAVPVDDLEFEQIGKLSKADRNARDKRYDRLNGRGKEGVTTRLRKQYGGKQDHWEDLFDQMFPENPGKGRPSEAMKLKMEQRADYWIEKLAA</sequence>
<organism evidence="1 2">
    <name type="scientific">Bradyrhizobium zhanjiangense</name>
    <dbReference type="NCBI Taxonomy" id="1325107"/>
    <lineage>
        <taxon>Bacteria</taxon>
        <taxon>Pseudomonadati</taxon>
        <taxon>Pseudomonadota</taxon>
        <taxon>Alphaproteobacteria</taxon>
        <taxon>Hyphomicrobiales</taxon>
        <taxon>Nitrobacteraceae</taxon>
        <taxon>Bradyrhizobium</taxon>
    </lineage>
</organism>
<reference evidence="1 2" key="1">
    <citation type="submission" date="2015-04" db="EMBL/GenBank/DDBJ databases">
        <title>Comparative genomics of rhizobia nodulating Arachis hypogaea in China.</title>
        <authorList>
            <person name="Li Y."/>
        </authorList>
    </citation>
    <scope>NUCLEOTIDE SEQUENCE [LARGE SCALE GENOMIC DNA]</scope>
    <source>
        <strain evidence="1 2">CCBAU 51787</strain>
    </source>
</reference>
<dbReference type="AlphaFoldDB" id="A0A4Q0S9G1"/>
<proteinExistence type="predicted"/>
<evidence type="ECO:0000313" key="1">
    <source>
        <dbReference type="EMBL" id="RXH31995.1"/>
    </source>
</evidence>